<dbReference type="PROSITE" id="PS51304">
    <property type="entry name" value="GALECTIN"/>
    <property type="match status" value="1"/>
</dbReference>
<organism evidence="5 6">
    <name type="scientific">Mesorhabditis spiculigera</name>
    <dbReference type="NCBI Taxonomy" id="96644"/>
    <lineage>
        <taxon>Eukaryota</taxon>
        <taxon>Metazoa</taxon>
        <taxon>Ecdysozoa</taxon>
        <taxon>Nematoda</taxon>
        <taxon>Chromadorea</taxon>
        <taxon>Rhabditida</taxon>
        <taxon>Rhabditina</taxon>
        <taxon>Rhabditomorpha</taxon>
        <taxon>Rhabditoidea</taxon>
        <taxon>Rhabditidae</taxon>
        <taxon>Mesorhabditinae</taxon>
        <taxon>Mesorhabditis</taxon>
    </lineage>
</organism>
<keyword evidence="1 2" id="KW-0430">Lectin</keyword>
<dbReference type="Proteomes" id="UP001177023">
    <property type="component" value="Unassembled WGS sequence"/>
</dbReference>
<keyword evidence="6" id="KW-1185">Reference proteome</keyword>
<evidence type="ECO:0000259" key="4">
    <source>
        <dbReference type="PROSITE" id="PS51304"/>
    </source>
</evidence>
<evidence type="ECO:0000256" key="3">
    <source>
        <dbReference type="SAM" id="MobiDB-lite"/>
    </source>
</evidence>
<dbReference type="PROSITE" id="PS51257">
    <property type="entry name" value="PROKAR_LIPOPROTEIN"/>
    <property type="match status" value="1"/>
</dbReference>
<dbReference type="GO" id="GO:0030246">
    <property type="term" value="F:carbohydrate binding"/>
    <property type="evidence" value="ECO:0007669"/>
    <property type="project" value="UniProtKB-UniRule"/>
</dbReference>
<accession>A0AA36D5I9</accession>
<proteinExistence type="predicted"/>
<dbReference type="Gene3D" id="2.60.120.200">
    <property type="match status" value="1"/>
</dbReference>
<protein>
    <recommendedName>
        <fullName evidence="2">Galectin</fullName>
    </recommendedName>
</protein>
<dbReference type="InterPro" id="IPR001079">
    <property type="entry name" value="Galectin_CRD"/>
</dbReference>
<evidence type="ECO:0000256" key="2">
    <source>
        <dbReference type="RuleBase" id="RU102079"/>
    </source>
</evidence>
<feature type="domain" description="Galectin" evidence="4">
    <location>
        <begin position="32"/>
        <end position="171"/>
    </location>
</feature>
<dbReference type="EMBL" id="CATQJA010002659">
    <property type="protein sequence ID" value="CAJ0580224.1"/>
    <property type="molecule type" value="Genomic_DNA"/>
</dbReference>
<comment type="caution">
    <text evidence="5">The sequence shown here is derived from an EMBL/GenBank/DDBJ whole genome shotgun (WGS) entry which is preliminary data.</text>
</comment>
<evidence type="ECO:0000256" key="1">
    <source>
        <dbReference type="ARBA" id="ARBA00022734"/>
    </source>
</evidence>
<evidence type="ECO:0000313" key="5">
    <source>
        <dbReference type="EMBL" id="CAJ0580224.1"/>
    </source>
</evidence>
<name>A0AA36D5I9_9BILA</name>
<gene>
    <name evidence="5" type="ORF">MSPICULIGERA_LOCUS18423</name>
</gene>
<dbReference type="SUPFAM" id="SSF49899">
    <property type="entry name" value="Concanavalin A-like lectins/glucanases"/>
    <property type="match status" value="1"/>
</dbReference>
<feature type="region of interest" description="Disordered" evidence="3">
    <location>
        <begin position="178"/>
        <end position="197"/>
    </location>
</feature>
<feature type="compositionally biased region" description="Low complexity" evidence="3">
    <location>
        <begin position="211"/>
        <end position="234"/>
    </location>
</feature>
<dbReference type="AlphaFoldDB" id="A0AA36D5I9"/>
<feature type="region of interest" description="Disordered" evidence="3">
    <location>
        <begin position="211"/>
        <end position="262"/>
    </location>
</feature>
<reference evidence="5" key="1">
    <citation type="submission" date="2023-06" db="EMBL/GenBank/DDBJ databases">
        <authorList>
            <person name="Delattre M."/>
        </authorList>
    </citation>
    <scope>NUCLEOTIDE SEQUENCE</scope>
    <source>
        <strain evidence="5">AF72</strain>
    </source>
</reference>
<feature type="non-terminal residue" evidence="5">
    <location>
        <position position="1"/>
    </location>
</feature>
<evidence type="ECO:0000313" key="6">
    <source>
        <dbReference type="Proteomes" id="UP001177023"/>
    </source>
</evidence>
<sequence>MVRALPLVALLLVGACQAATTWNSTHTDYENWKICLTRDIQVGDVLMMKGKLVPNANRWTCNIEMESRNGVWIHADHRIVAKNTVYNSKYPGQKYPKEMNFPNKIPYKGGDEFEIHFTIQSKKSTLVSYGAGAKWGGALFTHSTSIPNPGLENMRMIRCDGDMKEVMFRGGPVGLCAGQSPPAPAPTPAQKPTDAPTTVTDAATTTLHTVTIPNRNDGNTTDVTTTTPANGGTTEHPVFPNQTPDSSPAPAPCSGYQCMGKK</sequence>
<dbReference type="Pfam" id="PF00337">
    <property type="entry name" value="Gal-bind_lectin"/>
    <property type="match status" value="1"/>
</dbReference>
<dbReference type="InterPro" id="IPR013320">
    <property type="entry name" value="ConA-like_dom_sf"/>
</dbReference>